<keyword evidence="7" id="KW-1185">Reference proteome</keyword>
<evidence type="ECO:0000256" key="2">
    <source>
        <dbReference type="ARBA" id="ARBA00022737"/>
    </source>
</evidence>
<dbReference type="OrthoDB" id="6706523at2"/>
<dbReference type="PROSITE" id="PS00018">
    <property type="entry name" value="EF_HAND_1"/>
    <property type="match status" value="2"/>
</dbReference>
<dbReference type="Gene3D" id="1.10.238.10">
    <property type="entry name" value="EF-hand"/>
    <property type="match status" value="3"/>
</dbReference>
<feature type="region of interest" description="Disordered" evidence="3">
    <location>
        <begin position="156"/>
        <end position="202"/>
    </location>
</feature>
<dbReference type="GO" id="GO:0005509">
    <property type="term" value="F:calcium ion binding"/>
    <property type="evidence" value="ECO:0007669"/>
    <property type="project" value="InterPro"/>
</dbReference>
<dbReference type="AlphaFoldDB" id="A0A2A4AZF2"/>
<dbReference type="InterPro" id="IPR002048">
    <property type="entry name" value="EF_hand_dom"/>
</dbReference>
<keyword evidence="2" id="KW-0677">Repeat</keyword>
<dbReference type="InterPro" id="IPR018247">
    <property type="entry name" value="EF_Hand_1_Ca_BS"/>
</dbReference>
<dbReference type="PANTHER" id="PTHR10827">
    <property type="entry name" value="RETICULOCALBIN"/>
    <property type="match status" value="1"/>
</dbReference>
<dbReference type="EMBL" id="NWMW01000003">
    <property type="protein sequence ID" value="PCD01551.1"/>
    <property type="molecule type" value="Genomic_DNA"/>
</dbReference>
<feature type="chain" id="PRO_5012630241" description="EF-hand domain-containing protein" evidence="4">
    <location>
        <begin position="33"/>
        <end position="202"/>
    </location>
</feature>
<reference evidence="6 7" key="1">
    <citation type="submission" date="2017-09" db="EMBL/GenBank/DDBJ databases">
        <title>Sphingomonas spermidinifaciens 9NM-10, whole genome shotgun sequence.</title>
        <authorList>
            <person name="Feng G."/>
            <person name="Zhu H."/>
        </authorList>
    </citation>
    <scope>NUCLEOTIDE SEQUENCE [LARGE SCALE GENOMIC DNA]</scope>
    <source>
        <strain evidence="6 7">9NM-10</strain>
    </source>
</reference>
<feature type="domain" description="EF-hand" evidence="5">
    <location>
        <begin position="48"/>
        <end position="83"/>
    </location>
</feature>
<comment type="caution">
    <text evidence="6">The sequence shown here is derived from an EMBL/GenBank/DDBJ whole genome shotgun (WGS) entry which is preliminary data.</text>
</comment>
<dbReference type="PROSITE" id="PS50222">
    <property type="entry name" value="EF_HAND_2"/>
    <property type="match status" value="2"/>
</dbReference>
<feature type="region of interest" description="Disordered" evidence="3">
    <location>
        <begin position="117"/>
        <end position="136"/>
    </location>
</feature>
<dbReference type="InterPro" id="IPR011992">
    <property type="entry name" value="EF-hand-dom_pair"/>
</dbReference>
<evidence type="ECO:0000313" key="7">
    <source>
        <dbReference type="Proteomes" id="UP000218366"/>
    </source>
</evidence>
<proteinExistence type="predicted"/>
<dbReference type="Pfam" id="PF13202">
    <property type="entry name" value="EF-hand_5"/>
    <property type="match status" value="4"/>
</dbReference>
<evidence type="ECO:0000259" key="5">
    <source>
        <dbReference type="PROSITE" id="PS50222"/>
    </source>
</evidence>
<dbReference type="PANTHER" id="PTHR10827:SF98">
    <property type="entry name" value="45 KDA CALCIUM-BINDING PROTEIN"/>
    <property type="match status" value="1"/>
</dbReference>
<dbReference type="SMART" id="SM00054">
    <property type="entry name" value="EFh"/>
    <property type="match status" value="3"/>
</dbReference>
<name>A0A2A4AZF2_9SPHN</name>
<gene>
    <name evidence="6" type="ORF">COC42_15580</name>
</gene>
<feature type="domain" description="EF-hand" evidence="5">
    <location>
        <begin position="154"/>
        <end position="189"/>
    </location>
</feature>
<dbReference type="SUPFAM" id="SSF47473">
    <property type="entry name" value="EF-hand"/>
    <property type="match status" value="1"/>
</dbReference>
<accession>A0A2A4AZF2</accession>
<feature type="signal peptide" evidence="4">
    <location>
        <begin position="1"/>
        <end position="32"/>
    </location>
</feature>
<evidence type="ECO:0000313" key="6">
    <source>
        <dbReference type="EMBL" id="PCD01551.1"/>
    </source>
</evidence>
<sequence>MLELPPMTRTTLYRWIAAPLLGGAALAGVAYAAQDPASRPAPPATQAEAMARADQRFAALDANRDGQLTADEFKGRRAARMIGRVDTDKNGAVSQAEFRAAAAQRFARVDADRDGTIEPGERQAMRGKGGKRGGGMGMLARLDTDRDGAISQAEFAAGAQQRFQRIDTNGDGRIDAAEMQARADRRQGPRRGPGTPPPPSGA</sequence>
<evidence type="ECO:0000256" key="4">
    <source>
        <dbReference type="SAM" id="SignalP"/>
    </source>
</evidence>
<keyword evidence="4" id="KW-0732">Signal</keyword>
<organism evidence="6 7">
    <name type="scientific">Sphingomonas spermidinifaciens</name>
    <dbReference type="NCBI Taxonomy" id="1141889"/>
    <lineage>
        <taxon>Bacteria</taxon>
        <taxon>Pseudomonadati</taxon>
        <taxon>Pseudomonadota</taxon>
        <taxon>Alphaproteobacteria</taxon>
        <taxon>Sphingomonadales</taxon>
        <taxon>Sphingomonadaceae</taxon>
        <taxon>Sphingomonas</taxon>
    </lineage>
</organism>
<keyword evidence="1" id="KW-0479">Metal-binding</keyword>
<protein>
    <recommendedName>
        <fullName evidence="5">EF-hand domain-containing protein</fullName>
    </recommendedName>
</protein>
<evidence type="ECO:0000256" key="3">
    <source>
        <dbReference type="SAM" id="MobiDB-lite"/>
    </source>
</evidence>
<dbReference type="Proteomes" id="UP000218366">
    <property type="component" value="Unassembled WGS sequence"/>
</dbReference>
<feature type="compositionally biased region" description="Basic and acidic residues" evidence="3">
    <location>
        <begin position="164"/>
        <end position="187"/>
    </location>
</feature>
<evidence type="ECO:0000256" key="1">
    <source>
        <dbReference type="ARBA" id="ARBA00022723"/>
    </source>
</evidence>